<keyword evidence="3" id="KW-0862">Zinc</keyword>
<dbReference type="SUPFAM" id="SSF51445">
    <property type="entry name" value="(Trans)glycosidases"/>
    <property type="match status" value="1"/>
</dbReference>
<sequence length="71" mass="7655">METQPGFVNWQTDNNALDKGEVRAMAWNAIGHGSEAVEYWQSRSALNGQEQHHGTLIGADGTPVSVAHPLA</sequence>
<feature type="domain" description="Glycoside hydrolase family 42 N-terminal" evidence="6">
    <location>
        <begin position="1"/>
        <end position="62"/>
    </location>
</feature>
<dbReference type="InterPro" id="IPR013529">
    <property type="entry name" value="Glyco_hydro_42_N"/>
</dbReference>
<evidence type="ECO:0000256" key="5">
    <source>
        <dbReference type="SAM" id="MobiDB-lite"/>
    </source>
</evidence>
<dbReference type="InterPro" id="IPR017853">
    <property type="entry name" value="GH"/>
</dbReference>
<dbReference type="Proteomes" id="UP000569092">
    <property type="component" value="Unassembled WGS sequence"/>
</dbReference>
<evidence type="ECO:0000313" key="8">
    <source>
        <dbReference type="Proteomes" id="UP000569092"/>
    </source>
</evidence>
<evidence type="ECO:0000313" key="7">
    <source>
        <dbReference type="EMBL" id="MBB5345960.1"/>
    </source>
</evidence>
<proteinExistence type="predicted"/>
<reference evidence="7 8" key="1">
    <citation type="submission" date="2020-08" db="EMBL/GenBank/DDBJ databases">
        <title>Genomic Encyclopedia of Type Strains, Phase IV (KMG-V): Genome sequencing to study the core and pangenomes of soil and plant-associated prokaryotes.</title>
        <authorList>
            <person name="Whitman W."/>
        </authorList>
    </citation>
    <scope>NUCLEOTIDE SEQUENCE [LARGE SCALE GENOMIC DNA]</scope>
    <source>
        <strain evidence="7 8">M8US30</strain>
    </source>
</reference>
<name>A0A7W8JAZ6_9BACT</name>
<protein>
    <submittedName>
        <fullName evidence="7">Beta-galactosidase GanA</fullName>
    </submittedName>
</protein>
<comment type="caution">
    <text evidence="7">The sequence shown here is derived from an EMBL/GenBank/DDBJ whole genome shotgun (WGS) entry which is preliminary data.</text>
</comment>
<dbReference type="GO" id="GO:0005975">
    <property type="term" value="P:carbohydrate metabolic process"/>
    <property type="evidence" value="ECO:0007669"/>
    <property type="project" value="InterPro"/>
</dbReference>
<evidence type="ECO:0000256" key="4">
    <source>
        <dbReference type="ARBA" id="ARBA00023295"/>
    </source>
</evidence>
<dbReference type="Pfam" id="PF02449">
    <property type="entry name" value="Glyco_hydro_42"/>
    <property type="match status" value="1"/>
</dbReference>
<keyword evidence="4" id="KW-0326">Glycosidase</keyword>
<keyword evidence="1" id="KW-0479">Metal-binding</keyword>
<dbReference type="PANTHER" id="PTHR36447:SF2">
    <property type="entry name" value="BETA-GALACTOSIDASE YESZ"/>
    <property type="match status" value="1"/>
</dbReference>
<accession>A0A7W8JAZ6</accession>
<dbReference type="PANTHER" id="PTHR36447">
    <property type="entry name" value="BETA-GALACTOSIDASE GANA"/>
    <property type="match status" value="1"/>
</dbReference>
<evidence type="ECO:0000259" key="6">
    <source>
        <dbReference type="Pfam" id="PF02449"/>
    </source>
</evidence>
<gene>
    <name evidence="7" type="ORF">HDF10_003967</name>
</gene>
<evidence type="ECO:0000256" key="1">
    <source>
        <dbReference type="ARBA" id="ARBA00022723"/>
    </source>
</evidence>
<evidence type="ECO:0000256" key="2">
    <source>
        <dbReference type="ARBA" id="ARBA00022801"/>
    </source>
</evidence>
<dbReference type="GO" id="GO:0004565">
    <property type="term" value="F:beta-galactosidase activity"/>
    <property type="evidence" value="ECO:0007669"/>
    <property type="project" value="InterPro"/>
</dbReference>
<evidence type="ECO:0000256" key="3">
    <source>
        <dbReference type="ARBA" id="ARBA00022833"/>
    </source>
</evidence>
<dbReference type="GO" id="GO:0046872">
    <property type="term" value="F:metal ion binding"/>
    <property type="evidence" value="ECO:0007669"/>
    <property type="project" value="UniProtKB-KW"/>
</dbReference>
<organism evidence="7 8">
    <name type="scientific">Tunturiibacter lichenicola</name>
    <dbReference type="NCBI Taxonomy" id="2051959"/>
    <lineage>
        <taxon>Bacteria</taxon>
        <taxon>Pseudomonadati</taxon>
        <taxon>Acidobacteriota</taxon>
        <taxon>Terriglobia</taxon>
        <taxon>Terriglobales</taxon>
        <taxon>Acidobacteriaceae</taxon>
        <taxon>Tunturiibacter</taxon>
    </lineage>
</organism>
<dbReference type="InterPro" id="IPR003476">
    <property type="entry name" value="Glyco_hydro_42"/>
</dbReference>
<dbReference type="GO" id="GO:0009341">
    <property type="term" value="C:beta-galactosidase complex"/>
    <property type="evidence" value="ECO:0007669"/>
    <property type="project" value="InterPro"/>
</dbReference>
<feature type="region of interest" description="Disordered" evidence="5">
    <location>
        <begin position="48"/>
        <end position="71"/>
    </location>
</feature>
<dbReference type="AlphaFoldDB" id="A0A7W8JAZ6"/>
<dbReference type="EMBL" id="JACHDZ010000008">
    <property type="protein sequence ID" value="MBB5345960.1"/>
    <property type="molecule type" value="Genomic_DNA"/>
</dbReference>
<keyword evidence="2" id="KW-0378">Hydrolase</keyword>
<dbReference type="Gene3D" id="3.20.20.80">
    <property type="entry name" value="Glycosidases"/>
    <property type="match status" value="1"/>
</dbReference>